<dbReference type="InterPro" id="IPR014756">
    <property type="entry name" value="Ig_E-set"/>
</dbReference>
<gene>
    <name evidence="14" type="ORF">DAY19_08955</name>
</gene>
<dbReference type="Proteomes" id="UP000443582">
    <property type="component" value="Unassembled WGS sequence"/>
</dbReference>
<dbReference type="PANTHER" id="PTHR11767">
    <property type="entry name" value="INWARD RECTIFIER POTASSIUM CHANNEL"/>
    <property type="match status" value="1"/>
</dbReference>
<keyword evidence="2" id="KW-0813">Transport</keyword>
<feature type="transmembrane region" description="Helical" evidence="11">
    <location>
        <begin position="12"/>
        <end position="39"/>
    </location>
</feature>
<keyword evidence="3" id="KW-0633">Potassium transport</keyword>
<evidence type="ECO:0000256" key="4">
    <source>
        <dbReference type="ARBA" id="ARBA00022692"/>
    </source>
</evidence>
<feature type="domain" description="Inward rectifier potassium channel C-terminal" evidence="13">
    <location>
        <begin position="109"/>
        <end position="258"/>
    </location>
</feature>
<keyword evidence="4 11" id="KW-0812">Transmembrane</keyword>
<evidence type="ECO:0000256" key="9">
    <source>
        <dbReference type="ARBA" id="ARBA00023136"/>
    </source>
</evidence>
<dbReference type="Gene3D" id="1.10.287.70">
    <property type="match status" value="1"/>
</dbReference>
<dbReference type="InterPro" id="IPR013518">
    <property type="entry name" value="K_chnl_inward-rec_Kir_cyto"/>
</dbReference>
<dbReference type="Pfam" id="PF07885">
    <property type="entry name" value="Ion_trans_2"/>
    <property type="match status" value="1"/>
</dbReference>
<keyword evidence="15" id="KW-1185">Reference proteome</keyword>
<feature type="transmembrane region" description="Helical" evidence="11">
    <location>
        <begin position="78"/>
        <end position="100"/>
    </location>
</feature>
<accession>A0ABY0IGN8</accession>
<evidence type="ECO:0000256" key="6">
    <source>
        <dbReference type="ARBA" id="ARBA00022958"/>
    </source>
</evidence>
<dbReference type="GO" id="GO:0034220">
    <property type="term" value="P:monoatomic ion transmembrane transport"/>
    <property type="evidence" value="ECO:0007669"/>
    <property type="project" value="UniProtKB-KW"/>
</dbReference>
<evidence type="ECO:0000259" key="13">
    <source>
        <dbReference type="Pfam" id="PF17655"/>
    </source>
</evidence>
<keyword evidence="9 11" id="KW-0472">Membrane</keyword>
<keyword evidence="7 11" id="KW-1133">Transmembrane helix</keyword>
<evidence type="ECO:0000256" key="3">
    <source>
        <dbReference type="ARBA" id="ARBA00022538"/>
    </source>
</evidence>
<dbReference type="EMBL" id="QDKL01000002">
    <property type="protein sequence ID" value="RZF21807.1"/>
    <property type="molecule type" value="Genomic_DNA"/>
</dbReference>
<reference evidence="15" key="1">
    <citation type="journal article" date="2019" name="Int. J. Syst. Evol. Microbiol.">
        <title>Halobacteriovorax valvorus sp. nov., a novel prokaryotic predator isolated from coastal seawater of China.</title>
        <authorList>
            <person name="Chen M.-X."/>
        </authorList>
    </citation>
    <scope>NUCLEOTIDE SEQUENCE [LARGE SCALE GENOMIC DNA]</scope>
    <source>
        <strain evidence="15">BL9</strain>
    </source>
</reference>
<keyword evidence="6" id="KW-0630">Potassium</keyword>
<name>A0ABY0IGN8_9BACT</name>
<keyword evidence="10 14" id="KW-0407">Ion channel</keyword>
<sequence length="260" mass="29764">MRKDFYFHLLNTSWLKLVLIVFILYFIGNVFFGLLFTLIPNSIGGETPSFEKAFHFSVQTMSTIGYGALSPTGTLANFLVLVESFIGIIAVAVMTGIVFAKLSRPKARIRFSKNVLITKHDGIRSVCLRIGNTRGNDIVEAKVHLSALFNEVTSEGEKVRRIYNLDLKRDYSPFFRLSWLIIHPISETSPLFDYENSEHKLVGLMLTVTGHDGTYSTTVYDQHLYGREDIVKDKYFVDIMKEVTTNTYRIEYEKFDTLKD</sequence>
<evidence type="ECO:0000313" key="15">
    <source>
        <dbReference type="Proteomes" id="UP000443582"/>
    </source>
</evidence>
<evidence type="ECO:0000256" key="1">
    <source>
        <dbReference type="ARBA" id="ARBA00004141"/>
    </source>
</evidence>
<dbReference type="InterPro" id="IPR041647">
    <property type="entry name" value="IRK_C"/>
</dbReference>
<comment type="caution">
    <text evidence="14">The sequence shown here is derived from an EMBL/GenBank/DDBJ whole genome shotgun (WGS) entry which is preliminary data.</text>
</comment>
<dbReference type="InterPro" id="IPR013099">
    <property type="entry name" value="K_chnl_dom"/>
</dbReference>
<organism evidence="14 15">
    <name type="scientific">Halobacteriovorax vibrionivorans</name>
    <dbReference type="NCBI Taxonomy" id="2152716"/>
    <lineage>
        <taxon>Bacteria</taxon>
        <taxon>Pseudomonadati</taxon>
        <taxon>Bdellovibrionota</taxon>
        <taxon>Bacteriovoracia</taxon>
        <taxon>Bacteriovoracales</taxon>
        <taxon>Halobacteriovoraceae</taxon>
        <taxon>Halobacteriovorax</taxon>
    </lineage>
</organism>
<dbReference type="Pfam" id="PF17655">
    <property type="entry name" value="IRK_C"/>
    <property type="match status" value="1"/>
</dbReference>
<dbReference type="SUPFAM" id="SSF81324">
    <property type="entry name" value="Voltage-gated potassium channels"/>
    <property type="match status" value="1"/>
</dbReference>
<evidence type="ECO:0000256" key="2">
    <source>
        <dbReference type="ARBA" id="ARBA00022448"/>
    </source>
</evidence>
<evidence type="ECO:0000256" key="8">
    <source>
        <dbReference type="ARBA" id="ARBA00023065"/>
    </source>
</evidence>
<evidence type="ECO:0000256" key="5">
    <source>
        <dbReference type="ARBA" id="ARBA00022882"/>
    </source>
</evidence>
<dbReference type="Gene3D" id="2.60.40.1400">
    <property type="entry name" value="G protein-activated inward rectifier potassium channel 1"/>
    <property type="match status" value="1"/>
</dbReference>
<keyword evidence="5" id="KW-0851">Voltage-gated channel</keyword>
<dbReference type="InterPro" id="IPR016449">
    <property type="entry name" value="K_chnl_inward-rec_Kir"/>
</dbReference>
<proteinExistence type="predicted"/>
<evidence type="ECO:0000256" key="11">
    <source>
        <dbReference type="SAM" id="Phobius"/>
    </source>
</evidence>
<dbReference type="PANTHER" id="PTHR11767:SF102">
    <property type="entry name" value="INWARDLY RECTIFYING POTASSIUM CHANNEL 1, ISOFORM F"/>
    <property type="match status" value="1"/>
</dbReference>
<dbReference type="SUPFAM" id="SSF81296">
    <property type="entry name" value="E set domains"/>
    <property type="match status" value="1"/>
</dbReference>
<evidence type="ECO:0000256" key="10">
    <source>
        <dbReference type="ARBA" id="ARBA00023303"/>
    </source>
</evidence>
<evidence type="ECO:0000259" key="12">
    <source>
        <dbReference type="Pfam" id="PF07885"/>
    </source>
</evidence>
<evidence type="ECO:0000313" key="14">
    <source>
        <dbReference type="EMBL" id="RZF21807.1"/>
    </source>
</evidence>
<keyword evidence="8" id="KW-0406">Ion transport</keyword>
<evidence type="ECO:0000256" key="7">
    <source>
        <dbReference type="ARBA" id="ARBA00022989"/>
    </source>
</evidence>
<dbReference type="RefSeq" id="WP_115361570.1">
    <property type="nucleotide sequence ID" value="NZ_QDKL01000002.1"/>
</dbReference>
<comment type="subcellular location">
    <subcellularLocation>
        <location evidence="1">Membrane</location>
        <topology evidence="1">Multi-pass membrane protein</topology>
    </subcellularLocation>
</comment>
<feature type="domain" description="Potassium channel" evidence="12">
    <location>
        <begin position="21"/>
        <end position="102"/>
    </location>
</feature>
<protein>
    <submittedName>
        <fullName evidence="14">ATP-sensitive inward rectifier potassium channel 10</fullName>
    </submittedName>
</protein>